<keyword evidence="1" id="KW-1133">Transmembrane helix</keyword>
<evidence type="ECO:0000313" key="2">
    <source>
        <dbReference type="EMBL" id="EGI75776.1"/>
    </source>
</evidence>
<keyword evidence="1" id="KW-0812">Transmembrane</keyword>
<dbReference type="EMBL" id="AEGR01000093">
    <property type="protein sequence ID" value="EGI75776.1"/>
    <property type="molecule type" value="Genomic_DNA"/>
</dbReference>
<feature type="transmembrane region" description="Helical" evidence="1">
    <location>
        <begin position="44"/>
        <end position="61"/>
    </location>
</feature>
<keyword evidence="3" id="KW-1185">Reference proteome</keyword>
<reference evidence="2 3" key="1">
    <citation type="journal article" date="2011" name="EMBO J.">
        <title>Structural diversity of bacterial flagellar motors.</title>
        <authorList>
            <person name="Chen S."/>
            <person name="Beeby M."/>
            <person name="Murphy G.E."/>
            <person name="Leadbetter J.R."/>
            <person name="Hendrixson D.R."/>
            <person name="Briegel A."/>
            <person name="Li Z."/>
            <person name="Shi J."/>
            <person name="Tocheva E.I."/>
            <person name="Muller A."/>
            <person name="Dobro M.J."/>
            <person name="Jensen G.J."/>
        </authorList>
    </citation>
    <scope>NUCLEOTIDE SEQUENCE [LARGE SCALE GENOMIC DNA]</scope>
    <source>
        <strain evidence="2 3">ATCC 19624</strain>
    </source>
</reference>
<evidence type="ECO:0000313" key="3">
    <source>
        <dbReference type="Proteomes" id="UP000016368"/>
    </source>
</evidence>
<evidence type="ECO:0000256" key="1">
    <source>
        <dbReference type="SAM" id="Phobius"/>
    </source>
</evidence>
<organism evidence="2 3">
    <name type="scientific">Hylemonella gracilis ATCC 19624</name>
    <dbReference type="NCBI Taxonomy" id="887062"/>
    <lineage>
        <taxon>Bacteria</taxon>
        <taxon>Pseudomonadati</taxon>
        <taxon>Pseudomonadota</taxon>
        <taxon>Betaproteobacteria</taxon>
        <taxon>Burkholderiales</taxon>
        <taxon>Comamonadaceae</taxon>
        <taxon>Hylemonella</taxon>
    </lineage>
</organism>
<dbReference type="eggNOG" id="ENOG5032WN4">
    <property type="taxonomic scope" value="Bacteria"/>
</dbReference>
<feature type="transmembrane region" description="Helical" evidence="1">
    <location>
        <begin position="73"/>
        <end position="92"/>
    </location>
</feature>
<evidence type="ECO:0008006" key="4">
    <source>
        <dbReference type="Google" id="ProtNLM"/>
    </source>
</evidence>
<dbReference type="RefSeq" id="WP_006299101.1">
    <property type="nucleotide sequence ID" value="NZ_AEGR01000093.1"/>
</dbReference>
<dbReference type="AlphaFoldDB" id="F3KWY9"/>
<protein>
    <recommendedName>
        <fullName evidence="4">Transmembrane protein</fullName>
    </recommendedName>
</protein>
<accession>F3KWY9</accession>
<gene>
    <name evidence="2" type="ORF">HGR_14889</name>
</gene>
<name>F3KWY9_9BURK</name>
<keyword evidence="1" id="KW-0472">Membrane</keyword>
<sequence>MTTNSFIHLDYPRSHPGAERLERTVEAAGHLATRLRKNLSASRGLAVVLLAAMVATLLVVTDQLVDTWADGHLMAVWVLTWVVGFSAVALLAPTARSLAGRLTRGLDNWSRTVAYRRADERLWALARKDPRVMADIRAAVLREEVALEANKSPATLKSALGETGFGGGQGPELGQGTGKNNAALDINAAEFVSALAAARGLRPEVAARLSRMSRRIWNE</sequence>
<dbReference type="Proteomes" id="UP000016368">
    <property type="component" value="Unassembled WGS sequence"/>
</dbReference>
<proteinExistence type="predicted"/>
<dbReference type="STRING" id="887062.HGR_14889"/>
<comment type="caution">
    <text evidence="2">The sequence shown here is derived from an EMBL/GenBank/DDBJ whole genome shotgun (WGS) entry which is preliminary data.</text>
</comment>